<evidence type="ECO:0000313" key="2">
    <source>
        <dbReference type="Proteomes" id="UP000019486"/>
    </source>
</evidence>
<dbReference type="Proteomes" id="UP000019486">
    <property type="component" value="Unassembled WGS sequence"/>
</dbReference>
<keyword evidence="2" id="KW-1185">Reference proteome</keyword>
<proteinExistence type="predicted"/>
<dbReference type="AlphaFoldDB" id="W9GSQ5"/>
<dbReference type="EMBL" id="AVFL01000033">
    <property type="protein sequence ID" value="EWY36925.1"/>
    <property type="molecule type" value="Genomic_DNA"/>
</dbReference>
<name>W9GSQ5_9PROT</name>
<protein>
    <submittedName>
        <fullName evidence="1">Uncharacterized protein</fullName>
    </submittedName>
</protein>
<reference evidence="1 2" key="1">
    <citation type="submission" date="2013-08" db="EMBL/GenBank/DDBJ databases">
        <title>The genome sequence of Skermanella stibiiresistens.</title>
        <authorList>
            <person name="Zhu W."/>
            <person name="Wang G."/>
        </authorList>
    </citation>
    <scope>NUCLEOTIDE SEQUENCE [LARGE SCALE GENOMIC DNA]</scope>
    <source>
        <strain evidence="1 2">SB22</strain>
    </source>
</reference>
<accession>W9GSQ5</accession>
<organism evidence="1 2">
    <name type="scientific">Skermanella stibiiresistens SB22</name>
    <dbReference type="NCBI Taxonomy" id="1385369"/>
    <lineage>
        <taxon>Bacteria</taxon>
        <taxon>Pseudomonadati</taxon>
        <taxon>Pseudomonadota</taxon>
        <taxon>Alphaproteobacteria</taxon>
        <taxon>Rhodospirillales</taxon>
        <taxon>Azospirillaceae</taxon>
        <taxon>Skermanella</taxon>
    </lineage>
</organism>
<dbReference type="STRING" id="1385369.N825_22705"/>
<comment type="caution">
    <text evidence="1">The sequence shown here is derived from an EMBL/GenBank/DDBJ whole genome shotgun (WGS) entry which is preliminary data.</text>
</comment>
<evidence type="ECO:0000313" key="1">
    <source>
        <dbReference type="EMBL" id="EWY36925.1"/>
    </source>
</evidence>
<dbReference type="PROSITE" id="PS51257">
    <property type="entry name" value="PROKAR_LIPOPROTEIN"/>
    <property type="match status" value="1"/>
</dbReference>
<sequence length="135" mass="14320">MRKPHHASHVGLRITLLGLLIGLALAGCENTGGGTAAAGIGTVGGAAAGAGASRAIFGNSTSGMLIGAAAGGLAGNMTLDRQAENRRIQEVEASRDASARRQLDFERQRALQDEEVRREIEERRLFDQWQRERNG</sequence>
<gene>
    <name evidence="1" type="ORF">N825_22705</name>
</gene>
<dbReference type="RefSeq" id="WP_051513504.1">
    <property type="nucleotide sequence ID" value="NZ_AVFL01000033.1"/>
</dbReference>